<dbReference type="Proteomes" id="UP000254777">
    <property type="component" value="Unassembled WGS sequence"/>
</dbReference>
<dbReference type="RefSeq" id="WP_115311916.1">
    <property type="nucleotide sequence ID" value="NZ_UGTH01000001.1"/>
</dbReference>
<dbReference type="EMBL" id="UGTH01000001">
    <property type="protein sequence ID" value="SUB74400.1"/>
    <property type="molecule type" value="Genomic_DNA"/>
</dbReference>
<reference evidence="1 2" key="1">
    <citation type="submission" date="2018-06" db="EMBL/GenBank/DDBJ databases">
        <authorList>
            <consortium name="Pathogen Informatics"/>
            <person name="Doyle S."/>
        </authorList>
    </citation>
    <scope>NUCLEOTIDE SEQUENCE [LARGE SCALE GENOMIC DNA]</scope>
    <source>
        <strain evidence="1 2">NCTC11088</strain>
    </source>
</reference>
<dbReference type="SUPFAM" id="SSF88723">
    <property type="entry name" value="PIN domain-like"/>
    <property type="match status" value="1"/>
</dbReference>
<dbReference type="PIRSF" id="PIRSF008505">
    <property type="entry name" value="UCP008505"/>
    <property type="match status" value="1"/>
</dbReference>
<dbReference type="Pfam" id="PF14367">
    <property type="entry name" value="DUF4411"/>
    <property type="match status" value="1"/>
</dbReference>
<dbReference type="InterPro" id="IPR029060">
    <property type="entry name" value="PIN-like_dom_sf"/>
</dbReference>
<organism evidence="1 2">
    <name type="scientific">Peptoniphilus indolicus</name>
    <dbReference type="NCBI Taxonomy" id="33030"/>
    <lineage>
        <taxon>Bacteria</taxon>
        <taxon>Bacillati</taxon>
        <taxon>Bacillota</taxon>
        <taxon>Tissierellia</taxon>
        <taxon>Tissierellales</taxon>
        <taxon>Peptoniphilaceae</taxon>
        <taxon>Peptoniphilus</taxon>
    </lineage>
</organism>
<dbReference type="InterPro" id="IPR016541">
    <property type="entry name" value="UCP008505"/>
</dbReference>
<accession>A0A379D9A4</accession>
<evidence type="ECO:0000313" key="1">
    <source>
        <dbReference type="EMBL" id="SUB74400.1"/>
    </source>
</evidence>
<evidence type="ECO:0000313" key="2">
    <source>
        <dbReference type="Proteomes" id="UP000254777"/>
    </source>
</evidence>
<protein>
    <recommendedName>
        <fullName evidence="3">DUF4411 domain-containing protein</fullName>
    </recommendedName>
</protein>
<sequence length="162" mass="18720">MEFKFLLDTNIFITAYKHTYPMDVFPSFWDKLITNGGNKIILLDKIYDELLVGDDGLIDWIKENKNNFTNITSSDADIISNYTQIADKIENESKYEDTAKYEYYNVADSWICAAALAKKYIIVTNEIGSNTKKRIKIPDVCEAFGIEYITPIDFIRRIGMKL</sequence>
<proteinExistence type="predicted"/>
<evidence type="ECO:0008006" key="3">
    <source>
        <dbReference type="Google" id="ProtNLM"/>
    </source>
</evidence>
<gene>
    <name evidence="1" type="ORF">NCTC11088_00131</name>
</gene>
<name>A0A379D9A4_9FIRM</name>
<dbReference type="AlphaFoldDB" id="A0A379D9A4"/>
<dbReference type="Gene3D" id="3.40.50.1010">
    <property type="entry name" value="5'-nuclease"/>
    <property type="match status" value="1"/>
</dbReference>